<dbReference type="InterPro" id="IPR035898">
    <property type="entry name" value="TAZ_dom_sf"/>
</dbReference>
<dbReference type="EC" id="2.3.1.48" evidence="2"/>
<feature type="compositionally biased region" description="Polar residues" evidence="11">
    <location>
        <begin position="275"/>
        <end position="291"/>
    </location>
</feature>
<evidence type="ECO:0000256" key="8">
    <source>
        <dbReference type="ARBA" id="ARBA00023163"/>
    </source>
</evidence>
<evidence type="ECO:0000313" key="14">
    <source>
        <dbReference type="Proteomes" id="UP001434883"/>
    </source>
</evidence>
<dbReference type="PANTHER" id="PTHR13808:SF29">
    <property type="entry name" value="HISTONE ACETYLTRANSFERASE P300"/>
    <property type="match status" value="1"/>
</dbReference>
<evidence type="ECO:0000313" key="13">
    <source>
        <dbReference type="EMBL" id="MEQ2206008.1"/>
    </source>
</evidence>
<feature type="zinc finger region" description="TAZ-type" evidence="10">
    <location>
        <begin position="11"/>
        <end position="99"/>
    </location>
</feature>
<protein>
    <recommendedName>
        <fullName evidence="2">histone acetyltransferase</fullName>
        <ecNumber evidence="2">2.3.1.48</ecNumber>
    </recommendedName>
</protein>
<feature type="compositionally biased region" description="Polar residues" evidence="11">
    <location>
        <begin position="301"/>
        <end position="313"/>
    </location>
</feature>
<evidence type="ECO:0000256" key="9">
    <source>
        <dbReference type="ARBA" id="ARBA00023242"/>
    </source>
</evidence>
<dbReference type="Proteomes" id="UP001434883">
    <property type="component" value="Unassembled WGS sequence"/>
</dbReference>
<dbReference type="EMBL" id="JAHRIN010042459">
    <property type="protein sequence ID" value="MEQ2206008.1"/>
    <property type="molecule type" value="Genomic_DNA"/>
</dbReference>
<name>A0ABV0RES4_9TELE</name>
<keyword evidence="14" id="KW-1185">Reference proteome</keyword>
<dbReference type="Pfam" id="PF02135">
    <property type="entry name" value="zf-TAZ"/>
    <property type="match status" value="1"/>
</dbReference>
<evidence type="ECO:0000256" key="11">
    <source>
        <dbReference type="SAM" id="MobiDB-lite"/>
    </source>
</evidence>
<keyword evidence="5 10" id="KW-0863">Zinc-finger</keyword>
<evidence type="ECO:0000256" key="1">
    <source>
        <dbReference type="ARBA" id="ARBA00004123"/>
    </source>
</evidence>
<dbReference type="PROSITE" id="PS50134">
    <property type="entry name" value="ZF_TAZ"/>
    <property type="match status" value="1"/>
</dbReference>
<dbReference type="InterPro" id="IPR013178">
    <property type="entry name" value="Histone_AcTrfase_Rtt109/CBP"/>
</dbReference>
<keyword evidence="7" id="KW-0805">Transcription regulation</keyword>
<evidence type="ECO:0000259" key="12">
    <source>
        <dbReference type="PROSITE" id="PS50134"/>
    </source>
</evidence>
<keyword evidence="9" id="KW-0539">Nucleus</keyword>
<evidence type="ECO:0000256" key="7">
    <source>
        <dbReference type="ARBA" id="ARBA00023015"/>
    </source>
</evidence>
<sequence>SAAAGAPPTADPEKRKLIQQQLVLLLHAHKCQRREQANGEVRQCNLPHCRTMKNVLNHMTHCQAGKSCQALLTGAGSGLGSSLGSVPGGQPSTPNINPPSQIDPSSIERAYAALGLTYQGNQIQSQSGQPNMPNQAQTGMRPLNPMGMNQFNQMGMPSMGQRSTPPLPMGASGNQLGMVGPREGQLNVNPLQNQYLSHGQFPGSGPGVGAPQPGMAQPGAQSGIAQTQMGTPPSLSVGSPLAQPGSVGGPIGVSTVGPMGPQSVGGGGPNSSVGTPASSVTLSNTNQQANSIPHLGPMRGSSPSPAHSRSPTPHQTPPRLAGSQTPQPHTPNAPQLAPLSLQQNQLSQGPGSNKPLQPQHIGPSGSTTPSHPGLASSLTPHAGQLPRTPVSATSSCILN</sequence>
<evidence type="ECO:0000256" key="5">
    <source>
        <dbReference type="ARBA" id="ARBA00022771"/>
    </source>
</evidence>
<proteinExistence type="predicted"/>
<evidence type="ECO:0000256" key="10">
    <source>
        <dbReference type="PROSITE-ProRule" id="PRU00203"/>
    </source>
</evidence>
<feature type="compositionally biased region" description="Polar residues" evidence="11">
    <location>
        <begin position="340"/>
        <end position="356"/>
    </location>
</feature>
<dbReference type="SUPFAM" id="SSF57933">
    <property type="entry name" value="TAZ domain"/>
    <property type="match status" value="1"/>
</dbReference>
<evidence type="ECO:0000256" key="3">
    <source>
        <dbReference type="ARBA" id="ARBA00022679"/>
    </source>
</evidence>
<gene>
    <name evidence="13" type="ORF">XENOCAPTIV_020767</name>
</gene>
<feature type="compositionally biased region" description="Polar residues" evidence="11">
    <location>
        <begin position="390"/>
        <end position="399"/>
    </location>
</feature>
<accession>A0ABV0RES4</accession>
<dbReference type="Gene3D" id="1.20.1020.10">
    <property type="entry name" value="TAZ domain"/>
    <property type="match status" value="1"/>
</dbReference>
<evidence type="ECO:0000256" key="4">
    <source>
        <dbReference type="ARBA" id="ARBA00022723"/>
    </source>
</evidence>
<organism evidence="13 14">
    <name type="scientific">Xenoophorus captivus</name>
    <dbReference type="NCBI Taxonomy" id="1517983"/>
    <lineage>
        <taxon>Eukaryota</taxon>
        <taxon>Metazoa</taxon>
        <taxon>Chordata</taxon>
        <taxon>Craniata</taxon>
        <taxon>Vertebrata</taxon>
        <taxon>Euteleostomi</taxon>
        <taxon>Actinopterygii</taxon>
        <taxon>Neopterygii</taxon>
        <taxon>Teleostei</taxon>
        <taxon>Neoteleostei</taxon>
        <taxon>Acanthomorphata</taxon>
        <taxon>Ovalentaria</taxon>
        <taxon>Atherinomorphae</taxon>
        <taxon>Cyprinodontiformes</taxon>
        <taxon>Goodeidae</taxon>
        <taxon>Xenoophorus</taxon>
    </lineage>
</organism>
<comment type="caution">
    <text evidence="13">The sequence shown here is derived from an EMBL/GenBank/DDBJ whole genome shotgun (WGS) entry which is preliminary data.</text>
</comment>
<feature type="region of interest" description="Disordered" evidence="11">
    <location>
        <begin position="200"/>
        <end position="399"/>
    </location>
</feature>
<comment type="subcellular location">
    <subcellularLocation>
        <location evidence="1">Nucleus</location>
    </subcellularLocation>
</comment>
<dbReference type="PANTHER" id="PTHR13808">
    <property type="entry name" value="CBP/P300-RELATED"/>
    <property type="match status" value="1"/>
</dbReference>
<dbReference type="InterPro" id="IPR000197">
    <property type="entry name" value="Znf_TAZ"/>
</dbReference>
<reference evidence="13 14" key="1">
    <citation type="submission" date="2021-06" db="EMBL/GenBank/DDBJ databases">
        <authorList>
            <person name="Palmer J.M."/>
        </authorList>
    </citation>
    <scope>NUCLEOTIDE SEQUENCE [LARGE SCALE GENOMIC DNA]</scope>
    <source>
        <strain evidence="13 14">XC_2019</strain>
        <tissue evidence="13">Muscle</tissue>
    </source>
</reference>
<feature type="compositionally biased region" description="Polar residues" evidence="11">
    <location>
        <begin position="322"/>
        <end position="333"/>
    </location>
</feature>
<evidence type="ECO:0000256" key="2">
    <source>
        <dbReference type="ARBA" id="ARBA00013184"/>
    </source>
</evidence>
<evidence type="ECO:0000256" key="6">
    <source>
        <dbReference type="ARBA" id="ARBA00022833"/>
    </source>
</evidence>
<feature type="compositionally biased region" description="Polar residues" evidence="11">
    <location>
        <begin position="219"/>
        <end position="237"/>
    </location>
</feature>
<feature type="non-terminal residue" evidence="13">
    <location>
        <position position="1"/>
    </location>
</feature>
<keyword evidence="6 10" id="KW-0862">Zinc</keyword>
<keyword evidence="8" id="KW-0804">Transcription</keyword>
<keyword evidence="3" id="KW-0808">Transferase</keyword>
<keyword evidence="4 10" id="KW-0479">Metal-binding</keyword>
<feature type="domain" description="TAZ-type" evidence="12">
    <location>
        <begin position="11"/>
        <end position="99"/>
    </location>
</feature>
<dbReference type="SMART" id="SM00551">
    <property type="entry name" value="ZnF_TAZ"/>
    <property type="match status" value="1"/>
</dbReference>